<evidence type="ECO:0000256" key="3">
    <source>
        <dbReference type="ARBA" id="ARBA00022801"/>
    </source>
</evidence>
<dbReference type="GeneID" id="90073336"/>
<name>A0AAV5QL57_9ASCO</name>
<dbReference type="PANTHER" id="PTHR12655:SF0">
    <property type="entry name" value="ACYL-COENZYME A THIOESTERASE 9, MITOCHONDRIAL"/>
    <property type="match status" value="1"/>
</dbReference>
<accession>A0AAV5QL57</accession>
<evidence type="ECO:0000313" key="6">
    <source>
        <dbReference type="EMBL" id="GMM35357.1"/>
    </source>
</evidence>
<dbReference type="GO" id="GO:0047617">
    <property type="term" value="F:fatty acyl-CoA hydrolase activity"/>
    <property type="evidence" value="ECO:0007669"/>
    <property type="project" value="TreeGrafter"/>
</dbReference>
<dbReference type="RefSeq" id="XP_064852357.1">
    <property type="nucleotide sequence ID" value="XM_064996285.1"/>
</dbReference>
<dbReference type="EMBL" id="BTFZ01000006">
    <property type="protein sequence ID" value="GMM35357.1"/>
    <property type="molecule type" value="Genomic_DNA"/>
</dbReference>
<feature type="domain" description="HotDog ACOT-type" evidence="5">
    <location>
        <begin position="109"/>
        <end position="237"/>
    </location>
</feature>
<evidence type="ECO:0000256" key="1">
    <source>
        <dbReference type="ARBA" id="ARBA00010458"/>
    </source>
</evidence>
<keyword evidence="3" id="KW-0378">Hydrolase</keyword>
<protein>
    <recommendedName>
        <fullName evidence="5">HotDog ACOT-type domain-containing protein</fullName>
    </recommendedName>
</protein>
<dbReference type="InterPro" id="IPR029069">
    <property type="entry name" value="HotDog_dom_sf"/>
</dbReference>
<dbReference type="Gene3D" id="3.10.129.10">
    <property type="entry name" value="Hotdog Thioesterase"/>
    <property type="match status" value="2"/>
</dbReference>
<dbReference type="PROSITE" id="PS51770">
    <property type="entry name" value="HOTDOG_ACOT"/>
    <property type="match status" value="2"/>
</dbReference>
<gene>
    <name evidence="6" type="ORF">DASC09_026820</name>
</gene>
<feature type="domain" description="HotDog ACOT-type" evidence="5">
    <location>
        <begin position="318"/>
        <end position="444"/>
    </location>
</feature>
<dbReference type="AlphaFoldDB" id="A0AAV5QL57"/>
<keyword evidence="2" id="KW-0677">Repeat</keyword>
<proteinExistence type="inferred from homology"/>
<reference evidence="6 7" key="1">
    <citation type="journal article" date="2023" name="Elife">
        <title>Identification of key yeast species and microbe-microbe interactions impacting larval growth of Drosophila in the wild.</title>
        <authorList>
            <person name="Mure A."/>
            <person name="Sugiura Y."/>
            <person name="Maeda R."/>
            <person name="Honda K."/>
            <person name="Sakurai N."/>
            <person name="Takahashi Y."/>
            <person name="Watada M."/>
            <person name="Katoh T."/>
            <person name="Gotoh A."/>
            <person name="Gotoh Y."/>
            <person name="Taniguchi I."/>
            <person name="Nakamura K."/>
            <person name="Hayashi T."/>
            <person name="Katayama T."/>
            <person name="Uemura T."/>
            <person name="Hattori Y."/>
        </authorList>
    </citation>
    <scope>NUCLEOTIDE SEQUENCE [LARGE SCALE GENOMIC DNA]</scope>
    <source>
        <strain evidence="6 7">SC-9</strain>
    </source>
</reference>
<evidence type="ECO:0000259" key="5">
    <source>
        <dbReference type="PROSITE" id="PS51770"/>
    </source>
</evidence>
<evidence type="ECO:0000313" key="7">
    <source>
        <dbReference type="Proteomes" id="UP001360560"/>
    </source>
</evidence>
<dbReference type="Proteomes" id="UP001360560">
    <property type="component" value="Unassembled WGS sequence"/>
</dbReference>
<dbReference type="GO" id="GO:0006637">
    <property type="term" value="P:acyl-CoA metabolic process"/>
    <property type="evidence" value="ECO:0007669"/>
    <property type="project" value="TreeGrafter"/>
</dbReference>
<comment type="similarity">
    <text evidence="1">Belongs to the acyl coenzyme A hydrolase family.</text>
</comment>
<comment type="caution">
    <text evidence="6">The sequence shown here is derived from an EMBL/GenBank/DDBJ whole genome shotgun (WGS) entry which is preliminary data.</text>
</comment>
<dbReference type="FunFam" id="3.10.129.10:FF:000032">
    <property type="entry name" value="Acyl-CoA thioester hydrolase"/>
    <property type="match status" value="1"/>
</dbReference>
<dbReference type="CDD" id="cd03442">
    <property type="entry name" value="BFIT_BACH"/>
    <property type="match status" value="2"/>
</dbReference>
<dbReference type="PANTHER" id="PTHR12655">
    <property type="entry name" value="ACYL-COA THIOESTERASE"/>
    <property type="match status" value="1"/>
</dbReference>
<dbReference type="SUPFAM" id="SSF54637">
    <property type="entry name" value="Thioesterase/thiol ester dehydrase-isomerase"/>
    <property type="match status" value="2"/>
</dbReference>
<keyword evidence="7" id="KW-1185">Reference proteome</keyword>
<dbReference type="InterPro" id="IPR033120">
    <property type="entry name" value="HOTDOG_ACOT"/>
</dbReference>
<sequence length="544" mass="61395">MLRTLVTRTTPRVGYRHFSRSLIAAQGKPEVSDYLDKASEAPDATATILNDLIHEAKRIQSQKSATWFQALTERQKQLASGKVLDSYSYTTAGTADIKEKKRADSFSFLLLPFKEDQWLLDSYINAFGRLKVGQLFQDLDALAGTIAYKHTSPAEPMIVTASVDRICMLQRVDEISKYNLMVSGSVVWVGRSSMEISIKASFTEDAFPPESEITEDFVKDENVFLSANFTFVARNPETHRSTPINRFLPLNEKEWVDYTRAESHNAAKKLRAKDRQLTTNVPTTEETELMHNLWKASTKLKEQIGDTGIKPKNLAFMNDTVLKSVMFMQPQYRNRHSYMIFGGYLMKQAFELAYCNSAAFSHAPPRFISLDATSFTNPVPVGSVLYLKSKVVYTEHIPESDPEAEAANHSDAIASDPHTTDAQLDEYFKLYGSSQFINMSNDPKDFLNKAGTIVQVKVDTSVRSLNHDAHQKTGTFIYSFFVPKYSYENENLGVGNQTVASGREVKNGHYAVVPESYSDMINFIEGKRRAKETAESFKQLRQNI</sequence>
<evidence type="ECO:0000256" key="4">
    <source>
        <dbReference type="ARBA" id="ARBA00022946"/>
    </source>
</evidence>
<keyword evidence="4" id="KW-0809">Transit peptide</keyword>
<dbReference type="GO" id="GO:0005739">
    <property type="term" value="C:mitochondrion"/>
    <property type="evidence" value="ECO:0007669"/>
    <property type="project" value="TreeGrafter"/>
</dbReference>
<organism evidence="6 7">
    <name type="scientific">Saccharomycopsis crataegensis</name>
    <dbReference type="NCBI Taxonomy" id="43959"/>
    <lineage>
        <taxon>Eukaryota</taxon>
        <taxon>Fungi</taxon>
        <taxon>Dikarya</taxon>
        <taxon>Ascomycota</taxon>
        <taxon>Saccharomycotina</taxon>
        <taxon>Saccharomycetes</taxon>
        <taxon>Saccharomycopsidaceae</taxon>
        <taxon>Saccharomycopsis</taxon>
    </lineage>
</organism>
<evidence type="ECO:0000256" key="2">
    <source>
        <dbReference type="ARBA" id="ARBA00022737"/>
    </source>
</evidence>